<dbReference type="Proteomes" id="UP000295773">
    <property type="component" value="Unassembled WGS sequence"/>
</dbReference>
<evidence type="ECO:0000313" key="4">
    <source>
        <dbReference type="Proteomes" id="UP000295773"/>
    </source>
</evidence>
<dbReference type="RefSeq" id="WP_008688226.1">
    <property type="nucleotide sequence ID" value="NZ_AP024510.1"/>
</dbReference>
<name>A0A4R3TAF5_9FIRM</name>
<dbReference type="EMBL" id="SMBP01000013">
    <property type="protein sequence ID" value="TCU58460.1"/>
    <property type="molecule type" value="Genomic_DNA"/>
</dbReference>
<dbReference type="GO" id="GO:0043023">
    <property type="term" value="F:ribosomal large subunit binding"/>
    <property type="evidence" value="ECO:0007669"/>
    <property type="project" value="TreeGrafter"/>
</dbReference>
<dbReference type="GO" id="GO:0042256">
    <property type="term" value="P:cytosolic ribosome assembly"/>
    <property type="evidence" value="ECO:0007669"/>
    <property type="project" value="UniProtKB-UniRule"/>
</dbReference>
<dbReference type="NCBIfam" id="TIGR00090">
    <property type="entry name" value="rsfS_iojap_ybeB"/>
    <property type="match status" value="1"/>
</dbReference>
<dbReference type="PANTHER" id="PTHR21043:SF0">
    <property type="entry name" value="MITOCHONDRIAL ASSEMBLY OF RIBOSOMAL LARGE SUBUNIT PROTEIN 1"/>
    <property type="match status" value="1"/>
</dbReference>
<keyword evidence="4" id="KW-1185">Reference proteome</keyword>
<evidence type="ECO:0000256" key="2">
    <source>
        <dbReference type="HAMAP-Rule" id="MF_01477"/>
    </source>
</evidence>
<accession>A0A4R3TAF5</accession>
<gene>
    <name evidence="2" type="primary">rsfS</name>
    <name evidence="3" type="ORF">EDD61_11384</name>
</gene>
<dbReference type="GO" id="GO:0090071">
    <property type="term" value="P:negative regulation of ribosome biogenesis"/>
    <property type="evidence" value="ECO:0007669"/>
    <property type="project" value="UniProtKB-UniRule"/>
</dbReference>
<dbReference type="SUPFAM" id="SSF81301">
    <property type="entry name" value="Nucleotidyltransferase"/>
    <property type="match status" value="1"/>
</dbReference>
<dbReference type="GO" id="GO:0017148">
    <property type="term" value="P:negative regulation of translation"/>
    <property type="evidence" value="ECO:0007669"/>
    <property type="project" value="UniProtKB-UniRule"/>
</dbReference>
<dbReference type="InterPro" id="IPR004394">
    <property type="entry name" value="Iojap/RsfS/C7orf30"/>
</dbReference>
<dbReference type="PANTHER" id="PTHR21043">
    <property type="entry name" value="IOJAP SUPERFAMILY ORTHOLOG"/>
    <property type="match status" value="1"/>
</dbReference>
<dbReference type="GeneID" id="73795788"/>
<dbReference type="AlphaFoldDB" id="A0A4R3TAF5"/>
<organism evidence="3 4">
    <name type="scientific">Longicatena caecimuris</name>
    <dbReference type="NCBI Taxonomy" id="1796635"/>
    <lineage>
        <taxon>Bacteria</taxon>
        <taxon>Bacillati</taxon>
        <taxon>Bacillota</taxon>
        <taxon>Erysipelotrichia</taxon>
        <taxon>Erysipelotrichales</taxon>
        <taxon>Erysipelotrichaceae</taxon>
        <taxon>Longicatena</taxon>
    </lineage>
</organism>
<comment type="similarity">
    <text evidence="1 2">Belongs to the Iojap/RsfS family.</text>
</comment>
<keyword evidence="2" id="KW-0678">Repressor</keyword>
<reference evidence="3 4" key="1">
    <citation type="submission" date="2019-03" db="EMBL/GenBank/DDBJ databases">
        <title>Genomic Encyclopedia of Type Strains, Phase IV (KMG-IV): sequencing the most valuable type-strain genomes for metagenomic binning, comparative biology and taxonomic classification.</title>
        <authorList>
            <person name="Goeker M."/>
        </authorList>
    </citation>
    <scope>NUCLEOTIDE SEQUENCE [LARGE SCALE GENOMIC DNA]</scope>
    <source>
        <strain evidence="3 4">DSM 29481</strain>
    </source>
</reference>
<keyword evidence="2" id="KW-0963">Cytoplasm</keyword>
<dbReference type="InterPro" id="IPR043519">
    <property type="entry name" value="NT_sf"/>
</dbReference>
<evidence type="ECO:0000313" key="3">
    <source>
        <dbReference type="EMBL" id="TCU58460.1"/>
    </source>
</evidence>
<dbReference type="HAMAP" id="MF_01477">
    <property type="entry name" value="Iojap_RsfS"/>
    <property type="match status" value="1"/>
</dbReference>
<sequence>MKELIKVVQKAIDEKKGEHPVIFEYHTLNPFIDYVVICSAPSLRQVYAIADNVADRVKEHGYTVRSMEGDKDSSWVLVDLDSIVVHVFQTEERAHFQLEKLYADLPSEDFSL</sequence>
<proteinExistence type="inferred from homology"/>
<evidence type="ECO:0000256" key="1">
    <source>
        <dbReference type="ARBA" id="ARBA00010574"/>
    </source>
</evidence>
<protein>
    <recommendedName>
        <fullName evidence="2">Ribosomal silencing factor RsfS</fullName>
    </recommendedName>
</protein>
<comment type="subunit">
    <text evidence="2">Interacts with ribosomal protein uL14 (rplN).</text>
</comment>
<comment type="subcellular location">
    <subcellularLocation>
        <location evidence="2">Cytoplasm</location>
    </subcellularLocation>
</comment>
<comment type="function">
    <text evidence="2">Functions as a ribosomal silencing factor. Interacts with ribosomal protein uL14 (rplN), blocking formation of intersubunit bridge B8. Prevents association of the 30S and 50S ribosomal subunits and the formation of functional ribosomes, thus repressing translation.</text>
</comment>
<comment type="caution">
    <text evidence="3">The sequence shown here is derived from an EMBL/GenBank/DDBJ whole genome shotgun (WGS) entry which is preliminary data.</text>
</comment>
<dbReference type="GO" id="GO:0005737">
    <property type="term" value="C:cytoplasm"/>
    <property type="evidence" value="ECO:0007669"/>
    <property type="project" value="UniProtKB-SubCell"/>
</dbReference>
<dbReference type="Pfam" id="PF02410">
    <property type="entry name" value="RsfS"/>
    <property type="match status" value="1"/>
</dbReference>
<keyword evidence="2" id="KW-0810">Translation regulation</keyword>
<dbReference type="Gene3D" id="3.30.460.10">
    <property type="entry name" value="Beta Polymerase, domain 2"/>
    <property type="match status" value="1"/>
</dbReference>